<accession>A0A972FGU8</accession>
<dbReference type="InterPro" id="IPR009057">
    <property type="entry name" value="Homeodomain-like_sf"/>
</dbReference>
<name>A0A972FGU8_9RHOO</name>
<sequence>MEDIETNLCNPALDVGWVTARHRIAERYLRALFADHETTFTDHVTGRRLQLAHRRLCDVREADRAVSTIAYSCGFGDLSWFNRAFRRRFGMSPGAVRKKSLLPTAHVSQELHPPD</sequence>
<organism evidence="5 6">
    <name type="scientific">Azoarcus taiwanensis</name>
    <dbReference type="NCBI Taxonomy" id="666964"/>
    <lineage>
        <taxon>Bacteria</taxon>
        <taxon>Pseudomonadati</taxon>
        <taxon>Pseudomonadota</taxon>
        <taxon>Betaproteobacteria</taxon>
        <taxon>Rhodocyclales</taxon>
        <taxon>Zoogloeaceae</taxon>
        <taxon>Azoarcus</taxon>
    </lineage>
</organism>
<feature type="domain" description="HTH araC/xylS-type" evidence="4">
    <location>
        <begin position="1"/>
        <end position="99"/>
    </location>
</feature>
<keyword evidence="1" id="KW-0805">Transcription regulation</keyword>
<keyword evidence="3" id="KW-0804">Transcription</keyword>
<evidence type="ECO:0000259" key="4">
    <source>
        <dbReference type="PROSITE" id="PS01124"/>
    </source>
</evidence>
<keyword evidence="6" id="KW-1185">Reference proteome</keyword>
<reference evidence="5" key="1">
    <citation type="submission" date="2019-12" db="EMBL/GenBank/DDBJ databases">
        <title>Comparative genomics gives insights into the taxonomy of the Azoarcus-Aromatoleum group and reveals separate origins of nif in the plant-associated Azoarcus and non-plant-associated Aromatoleum sub-groups.</title>
        <authorList>
            <person name="Lafos M."/>
            <person name="Maluk M."/>
            <person name="Batista M."/>
            <person name="Junghare M."/>
            <person name="Carmona M."/>
            <person name="Faoro H."/>
            <person name="Cruz L.M."/>
            <person name="Battistoni F."/>
            <person name="De Souza E."/>
            <person name="Pedrosa F."/>
            <person name="Chen W.-M."/>
            <person name="Poole P.S."/>
            <person name="Dixon R.A."/>
            <person name="James E.K."/>
        </authorList>
    </citation>
    <scope>NUCLEOTIDE SEQUENCE</scope>
    <source>
        <strain evidence="5">NSC3</strain>
    </source>
</reference>
<dbReference type="SUPFAM" id="SSF46689">
    <property type="entry name" value="Homeodomain-like"/>
    <property type="match status" value="1"/>
</dbReference>
<dbReference type="PRINTS" id="PR00032">
    <property type="entry name" value="HTHARAC"/>
</dbReference>
<dbReference type="PANTHER" id="PTHR43280:SF31">
    <property type="entry name" value="TRANSCRIPTIONAL REGULATORY PROTEIN"/>
    <property type="match status" value="1"/>
</dbReference>
<keyword evidence="2" id="KW-0238">DNA-binding</keyword>
<dbReference type="AlphaFoldDB" id="A0A972FGU8"/>
<dbReference type="PROSITE" id="PS01124">
    <property type="entry name" value="HTH_ARAC_FAMILY_2"/>
    <property type="match status" value="1"/>
</dbReference>
<dbReference type="InterPro" id="IPR018062">
    <property type="entry name" value="HTH_AraC-typ_CS"/>
</dbReference>
<dbReference type="GO" id="GO:0043565">
    <property type="term" value="F:sequence-specific DNA binding"/>
    <property type="evidence" value="ECO:0007669"/>
    <property type="project" value="InterPro"/>
</dbReference>
<evidence type="ECO:0000256" key="3">
    <source>
        <dbReference type="ARBA" id="ARBA00023163"/>
    </source>
</evidence>
<evidence type="ECO:0000256" key="1">
    <source>
        <dbReference type="ARBA" id="ARBA00023015"/>
    </source>
</evidence>
<dbReference type="GO" id="GO:0003700">
    <property type="term" value="F:DNA-binding transcription factor activity"/>
    <property type="evidence" value="ECO:0007669"/>
    <property type="project" value="InterPro"/>
</dbReference>
<dbReference type="Proteomes" id="UP000599523">
    <property type="component" value="Unassembled WGS sequence"/>
</dbReference>
<dbReference type="InterPro" id="IPR018060">
    <property type="entry name" value="HTH_AraC"/>
</dbReference>
<evidence type="ECO:0000313" key="6">
    <source>
        <dbReference type="Proteomes" id="UP000599523"/>
    </source>
</evidence>
<dbReference type="PANTHER" id="PTHR43280">
    <property type="entry name" value="ARAC-FAMILY TRANSCRIPTIONAL REGULATOR"/>
    <property type="match status" value="1"/>
</dbReference>
<dbReference type="EMBL" id="WTVM01000311">
    <property type="protein sequence ID" value="NMG05313.1"/>
    <property type="molecule type" value="Genomic_DNA"/>
</dbReference>
<dbReference type="SMART" id="SM00342">
    <property type="entry name" value="HTH_ARAC"/>
    <property type="match status" value="1"/>
</dbReference>
<dbReference type="Gene3D" id="1.10.10.60">
    <property type="entry name" value="Homeodomain-like"/>
    <property type="match status" value="1"/>
</dbReference>
<gene>
    <name evidence="5" type="ORF">GPA21_20475</name>
</gene>
<dbReference type="InterPro" id="IPR020449">
    <property type="entry name" value="Tscrpt_reg_AraC-type_HTH"/>
</dbReference>
<protein>
    <submittedName>
        <fullName evidence="5">Helix-turn-helix domain-containing protein</fullName>
    </submittedName>
</protein>
<evidence type="ECO:0000256" key="2">
    <source>
        <dbReference type="ARBA" id="ARBA00023125"/>
    </source>
</evidence>
<proteinExistence type="predicted"/>
<evidence type="ECO:0000313" key="5">
    <source>
        <dbReference type="EMBL" id="NMG05313.1"/>
    </source>
</evidence>
<comment type="caution">
    <text evidence="5">The sequence shown here is derived from an EMBL/GenBank/DDBJ whole genome shotgun (WGS) entry which is preliminary data.</text>
</comment>
<dbReference type="Pfam" id="PF12833">
    <property type="entry name" value="HTH_18"/>
    <property type="match status" value="1"/>
</dbReference>
<dbReference type="PROSITE" id="PS00041">
    <property type="entry name" value="HTH_ARAC_FAMILY_1"/>
    <property type="match status" value="1"/>
</dbReference>